<dbReference type="InterPro" id="IPR035391">
    <property type="entry name" value="Arylsulfotran_N"/>
</dbReference>
<protein>
    <submittedName>
        <fullName evidence="2">Putative sulfatase</fullName>
    </submittedName>
</protein>
<dbReference type="Proteomes" id="UP000004642">
    <property type="component" value="Unassembled WGS sequence"/>
</dbReference>
<accession>G5LIJ3</accession>
<evidence type="ECO:0000313" key="3">
    <source>
        <dbReference type="Proteomes" id="UP000004642"/>
    </source>
</evidence>
<evidence type="ECO:0000259" key="1">
    <source>
        <dbReference type="Pfam" id="PF17425"/>
    </source>
</evidence>
<dbReference type="AlphaFoldDB" id="G5LIJ3"/>
<dbReference type="InterPro" id="IPR010262">
    <property type="entry name" value="Arylsulfotransferase_bact"/>
</dbReference>
<proteinExistence type="predicted"/>
<dbReference type="PATRIC" id="fig|913241.3.peg.44"/>
<sequence>MRLIHWRFIMNTLTAASVVLPAPRPAINQGIDINNEMVLNHTAIYENCLAQVTQENTVENALMLLDPYGTAPLIKRLCRRLELPLSAYAGVWSLEPAEIMVTVQDAAKTAMLIEHLYTLTPGANLLPVLGLVAETENHIVFSQADTPLAVYTLTTQPLPPVDSAEVVLGFPIINVTQPATDADKMAPGFYFITHFDRYNYALDQNGLVRWYVTQDYPSYNFVRIDNGHFLTTSEAKNTYLDMYEFDMMGRLHTFYNLDNQFHHSIWPWDSNTIVAPSEYTSGRPDDLKTNEDGVSVVDLTTGLETAYYDMAKVLDTTRVSRPSGTAPGEDPTVKDWLHINQSYVNETNQLLIASGRHQSAVFGVDLQTQALRFILSTHEDWDDAYQPYLLTPVDSEGVALYDFSKQEDIDAADRDFWTWGQHNVVEIANNTPGIVEFMVFDNGNYRSRDDSKSLLPPDNYSRIVHFVVNMNEMTVMRPFEYGKELGARGYSSCVSAKAIQQNGNIVVHFADCTFDENGRAISCQPGESDIIDPQAGSEAMGLLILQEIAPTEKTVLFEATMTSGYYKNAETNGEGYRYDITSFRVYKMDLYA</sequence>
<dbReference type="EMBL" id="AFCJ01000022">
    <property type="protein sequence ID" value="EHC46756.1"/>
    <property type="molecule type" value="Genomic_DNA"/>
</dbReference>
<feature type="domain" description="Arylsulfotransferase N-terminal" evidence="1">
    <location>
        <begin position="84"/>
        <end position="145"/>
    </location>
</feature>
<comment type="caution">
    <text evidence="2">The sequence shown here is derived from an EMBL/GenBank/DDBJ whole genome shotgun (WGS) entry which is preliminary data.</text>
</comment>
<gene>
    <name evidence="2" type="ORF">LTSEALA_0055</name>
</gene>
<dbReference type="Pfam" id="PF17425">
    <property type="entry name" value="Arylsulfotran_N"/>
    <property type="match status" value="1"/>
</dbReference>
<dbReference type="PANTHER" id="PTHR35340:SF10">
    <property type="entry name" value="CYTOPLASMIC PROTEIN"/>
    <property type="match status" value="1"/>
</dbReference>
<organism evidence="2 3">
    <name type="scientific">Salmonella enterica subsp. enterica serovar Alachua str. R6-377</name>
    <dbReference type="NCBI Taxonomy" id="913241"/>
    <lineage>
        <taxon>Bacteria</taxon>
        <taxon>Pseudomonadati</taxon>
        <taxon>Pseudomonadota</taxon>
        <taxon>Gammaproteobacteria</taxon>
        <taxon>Enterobacterales</taxon>
        <taxon>Enterobacteriaceae</taxon>
        <taxon>Salmonella</taxon>
    </lineage>
</organism>
<evidence type="ECO:0000313" key="2">
    <source>
        <dbReference type="EMBL" id="EHC46756.1"/>
    </source>
</evidence>
<dbReference type="PANTHER" id="PTHR35340">
    <property type="entry name" value="PQQ ENZYME REPEAT PROTEIN-RELATED"/>
    <property type="match status" value="1"/>
</dbReference>
<name>G5LIJ3_SALET</name>
<dbReference type="Pfam" id="PF05935">
    <property type="entry name" value="Arylsulfotrans"/>
    <property type="match status" value="1"/>
</dbReference>
<reference evidence="2 3" key="1">
    <citation type="journal article" date="2011" name="BMC Genomics">
        <title>Genome sequencing reveals diversification of virulence factor content and possible host adaptation in distinct subpopulations of Salmonella enterica.</title>
        <authorList>
            <person name="den Bakker H.C."/>
            <person name="Moreno Switt A.I."/>
            <person name="Govoni G."/>
            <person name="Cummings C.A."/>
            <person name="Ranieri M.L."/>
            <person name="Degoricija L."/>
            <person name="Hoelzer K."/>
            <person name="Rodriguez-Rivera L.D."/>
            <person name="Brown S."/>
            <person name="Bolchacova E."/>
            <person name="Furtado M.R."/>
            <person name="Wiedmann M."/>
        </authorList>
    </citation>
    <scope>NUCLEOTIDE SEQUENCE [LARGE SCALE GENOMIC DNA]</scope>
    <source>
        <strain evidence="2 3">R6-377</strain>
    </source>
</reference>
<dbReference type="InterPro" id="IPR053143">
    <property type="entry name" value="Arylsulfate_ST"/>
</dbReference>
<dbReference type="GO" id="GO:0004062">
    <property type="term" value="F:aryl sulfotransferase activity"/>
    <property type="evidence" value="ECO:0007669"/>
    <property type="project" value="InterPro"/>
</dbReference>